<evidence type="ECO:0000256" key="4">
    <source>
        <dbReference type="PROSITE-ProRule" id="PRU00228"/>
    </source>
</evidence>
<keyword evidence="7" id="KW-1185">Reference proteome</keyword>
<organism evidence="6 7">
    <name type="scientific">Hyaloscypha bicolor E</name>
    <dbReference type="NCBI Taxonomy" id="1095630"/>
    <lineage>
        <taxon>Eukaryota</taxon>
        <taxon>Fungi</taxon>
        <taxon>Dikarya</taxon>
        <taxon>Ascomycota</taxon>
        <taxon>Pezizomycotina</taxon>
        <taxon>Leotiomycetes</taxon>
        <taxon>Helotiales</taxon>
        <taxon>Hyaloscyphaceae</taxon>
        <taxon>Hyaloscypha</taxon>
        <taxon>Hyaloscypha bicolor</taxon>
    </lineage>
</organism>
<gene>
    <name evidence="6" type="ORF">K444DRAFT_579788</name>
</gene>
<dbReference type="GeneID" id="36585754"/>
<dbReference type="Proteomes" id="UP000235371">
    <property type="component" value="Unassembled WGS sequence"/>
</dbReference>
<dbReference type="Pfam" id="PF26640">
    <property type="entry name" value="DUF8212"/>
    <property type="match status" value="1"/>
</dbReference>
<dbReference type="PROSITE" id="PS50135">
    <property type="entry name" value="ZF_ZZ_2"/>
    <property type="match status" value="1"/>
</dbReference>
<evidence type="ECO:0000256" key="1">
    <source>
        <dbReference type="ARBA" id="ARBA00022723"/>
    </source>
</evidence>
<dbReference type="InterPro" id="IPR043145">
    <property type="entry name" value="Znf_ZZ_sf"/>
</dbReference>
<keyword evidence="2 4" id="KW-0863">Zinc-finger</keyword>
<protein>
    <submittedName>
        <fullName evidence="6">HET-domain-containing protein</fullName>
    </submittedName>
</protein>
<feature type="domain" description="ZZ-type" evidence="5">
    <location>
        <begin position="530"/>
        <end position="580"/>
    </location>
</feature>
<name>A0A2J6TU20_9HELO</name>
<sequence length="580" mass="66124">MRLLNALSLQLEEFFGDDPPPYAILSHRWQADEVLFQHIQNGSAPEKKAYAKIKLCCDQAMKDGLDYVWADTCCIDKSSSAELTEAINSMFQWYQNAAVCYAYLSDVESTDSSYHGGFSKSVWWTRGWTLQELIAPSRIEFYSASWENVGTKESLKSQISSITGIDMEALMGKDLQTFSVAKKMSWASKRSTTRIEDVAYSLLGIFGVNMPLLYGEGQKAFLRLQEEILKQSDDQSLFAWSCSDTSYRGMLAKSPAYFSNCSNIVRSAMKLGRAPYTMTNMGLSIELFMAPWAMETYLVLLDCETYGISIARKGIFLKLLPERDQYARIMVNEMDVVTCPPGLLAEGTYMRIYVRQQIWGTYPSMDRMYGFWIRSVLSTKVDGTLKNLEKIWLKGVVYSRKWSEEKRILEIPTGFRGTAGELWYRSADLGDSVLLLGFDAFFNPVCSLEGPLWEDSPVAPIIKPGRETLEELLDPSWMYVPSPNVHKGSRLKGLCRYSGCSKISIKEEMFENQKIWAVDIEHYDSKNPLWERVTCDGCSDRIYGPRYKCQVCRNFDYCSNCFLNSDTSHPSHGFKLMNNE</sequence>
<evidence type="ECO:0000313" key="7">
    <source>
        <dbReference type="Proteomes" id="UP000235371"/>
    </source>
</evidence>
<dbReference type="Pfam" id="PF06985">
    <property type="entry name" value="HET"/>
    <property type="match status" value="1"/>
</dbReference>
<dbReference type="AlphaFoldDB" id="A0A2J6TU20"/>
<evidence type="ECO:0000256" key="2">
    <source>
        <dbReference type="ARBA" id="ARBA00022771"/>
    </source>
</evidence>
<dbReference type="Gene3D" id="3.30.60.90">
    <property type="match status" value="1"/>
</dbReference>
<keyword evidence="3" id="KW-0862">Zinc</keyword>
<evidence type="ECO:0000256" key="3">
    <source>
        <dbReference type="ARBA" id="ARBA00022833"/>
    </source>
</evidence>
<dbReference type="STRING" id="1095630.A0A2J6TU20"/>
<keyword evidence="1" id="KW-0479">Metal-binding</keyword>
<dbReference type="RefSeq" id="XP_024743426.1">
    <property type="nucleotide sequence ID" value="XM_024877677.1"/>
</dbReference>
<dbReference type="InterPro" id="IPR010730">
    <property type="entry name" value="HET"/>
</dbReference>
<dbReference type="Pfam" id="PF00569">
    <property type="entry name" value="ZZ"/>
    <property type="match status" value="1"/>
</dbReference>
<dbReference type="SUPFAM" id="SSF57850">
    <property type="entry name" value="RING/U-box"/>
    <property type="match status" value="1"/>
</dbReference>
<dbReference type="PANTHER" id="PTHR10622:SF10">
    <property type="entry name" value="HET DOMAIN-CONTAINING PROTEIN"/>
    <property type="match status" value="1"/>
</dbReference>
<evidence type="ECO:0000259" key="5">
    <source>
        <dbReference type="PROSITE" id="PS50135"/>
    </source>
</evidence>
<dbReference type="PANTHER" id="PTHR10622">
    <property type="entry name" value="HET DOMAIN-CONTAINING PROTEIN"/>
    <property type="match status" value="1"/>
</dbReference>
<dbReference type="CDD" id="cd02249">
    <property type="entry name" value="ZZ"/>
    <property type="match status" value="1"/>
</dbReference>
<dbReference type="InterPro" id="IPR000433">
    <property type="entry name" value="Znf_ZZ"/>
</dbReference>
<dbReference type="SMART" id="SM00291">
    <property type="entry name" value="ZnF_ZZ"/>
    <property type="match status" value="1"/>
</dbReference>
<dbReference type="InterPro" id="IPR058525">
    <property type="entry name" value="DUF8212"/>
</dbReference>
<reference evidence="6 7" key="1">
    <citation type="submission" date="2016-04" db="EMBL/GenBank/DDBJ databases">
        <title>A degradative enzymes factory behind the ericoid mycorrhizal symbiosis.</title>
        <authorList>
            <consortium name="DOE Joint Genome Institute"/>
            <person name="Martino E."/>
            <person name="Morin E."/>
            <person name="Grelet G."/>
            <person name="Kuo A."/>
            <person name="Kohler A."/>
            <person name="Daghino S."/>
            <person name="Barry K."/>
            <person name="Choi C."/>
            <person name="Cichocki N."/>
            <person name="Clum A."/>
            <person name="Copeland A."/>
            <person name="Hainaut M."/>
            <person name="Haridas S."/>
            <person name="Labutti K."/>
            <person name="Lindquist E."/>
            <person name="Lipzen A."/>
            <person name="Khouja H.-R."/>
            <person name="Murat C."/>
            <person name="Ohm R."/>
            <person name="Olson A."/>
            <person name="Spatafora J."/>
            <person name="Veneault-Fourrey C."/>
            <person name="Henrissat B."/>
            <person name="Grigoriev I."/>
            <person name="Martin F."/>
            <person name="Perotto S."/>
        </authorList>
    </citation>
    <scope>NUCLEOTIDE SEQUENCE [LARGE SCALE GENOMIC DNA]</scope>
    <source>
        <strain evidence="6 7">E</strain>
    </source>
</reference>
<proteinExistence type="predicted"/>
<dbReference type="EMBL" id="KZ613743">
    <property type="protein sequence ID" value="PMD66522.1"/>
    <property type="molecule type" value="Genomic_DNA"/>
</dbReference>
<dbReference type="OrthoDB" id="674604at2759"/>
<evidence type="ECO:0000313" key="6">
    <source>
        <dbReference type="EMBL" id="PMD66522.1"/>
    </source>
</evidence>
<accession>A0A2J6TU20</accession>
<dbReference type="GO" id="GO:0008270">
    <property type="term" value="F:zinc ion binding"/>
    <property type="evidence" value="ECO:0007669"/>
    <property type="project" value="UniProtKB-KW"/>
</dbReference>
<dbReference type="InParanoid" id="A0A2J6TU20"/>